<evidence type="ECO:0000259" key="5">
    <source>
        <dbReference type="Pfam" id="PF13193"/>
    </source>
</evidence>
<evidence type="ECO:0000313" key="7">
    <source>
        <dbReference type="Proteomes" id="UP000193247"/>
    </source>
</evidence>
<comment type="similarity">
    <text evidence="1">Belongs to the ATP-dependent AMP-binding enzyme family.</text>
</comment>
<dbReference type="InterPro" id="IPR025110">
    <property type="entry name" value="AMP-bd_C"/>
</dbReference>
<feature type="domain" description="AMP-binding enzyme C-terminal" evidence="5">
    <location>
        <begin position="459"/>
        <end position="533"/>
    </location>
</feature>
<reference evidence="6 7" key="1">
    <citation type="submission" date="2017-04" db="EMBL/GenBank/DDBJ databases">
        <title>The new phylogeny of genus Mycobacterium.</title>
        <authorList>
            <person name="Tortoli E."/>
            <person name="Trovato A."/>
            <person name="Cirillo D.M."/>
        </authorList>
    </citation>
    <scope>NUCLEOTIDE SEQUENCE [LARGE SCALE GENOMIC DNA]</scope>
    <source>
        <strain evidence="6 7">TBL 1200985</strain>
    </source>
</reference>
<dbReference type="InterPro" id="IPR045851">
    <property type="entry name" value="AMP-bd_C_sf"/>
</dbReference>
<dbReference type="AlphaFoldDB" id="A0A1X2LWS1"/>
<dbReference type="PANTHER" id="PTHR43201:SF5">
    <property type="entry name" value="MEDIUM-CHAIN ACYL-COA LIGASE ACSF2, MITOCHONDRIAL"/>
    <property type="match status" value="1"/>
</dbReference>
<dbReference type="OrthoDB" id="2579187at2"/>
<dbReference type="Pfam" id="PF13193">
    <property type="entry name" value="AMP-binding_C"/>
    <property type="match status" value="1"/>
</dbReference>
<organism evidence="6 7">
    <name type="scientific">Mycobacterium decipiens</name>
    <dbReference type="NCBI Taxonomy" id="1430326"/>
    <lineage>
        <taxon>Bacteria</taxon>
        <taxon>Bacillati</taxon>
        <taxon>Actinomycetota</taxon>
        <taxon>Actinomycetes</taxon>
        <taxon>Mycobacteriales</taxon>
        <taxon>Mycobacteriaceae</taxon>
        <taxon>Mycobacterium</taxon>
    </lineage>
</organism>
<dbReference type="EMBL" id="NCXP01000006">
    <property type="protein sequence ID" value="OSC41589.1"/>
    <property type="molecule type" value="Genomic_DNA"/>
</dbReference>
<sequence length="561" mass="60273">MPPCAAGHTASTRASNPRRPILGTRPRANPTRRSGGPDPLAPSNFGVDRFTVPAVLDRRAEQFPDRVMMCVAGTEVTFEQMRRRSCAAANVLADLGVGRGDRVALFTATCPEWIYFWLGAARIGAVSAAVNAANKGDFLLHALRLSRAKVILTDPERRPRVDAILPSLETIADIVVQGDSLNSALMRDAAPLDDSAEAGEVGSLFFTSGTTGASKAVATSWHYLFSVAATVASSWELRAGEVLWTAMPLYHLSAAPSVLSPMLVGGTTVLAGAFHPAEVWDDVRAHGAIGFVGAGAMVSMLQNLPADPRDARLPLRFISAAPIDASRYHAIEERYGCRIVTMYGLTEAFPIAVKGVADDGITAASGRPNPNFDVRIVDEDGVALPAGVVGEIACRARYPHVMSEGYLGHGGRLDRHPEWFRTGDLGRIDGGEDGGRSLTFVDRLKDSLRRRGENVSSVEVETVVMRHPAVAEAAAVGVPGEVGEDDILLIVTLRPGAALDCAELLDFCAVRMPYFCVPRFVETVNELPKNGIGRIRKDQLRARGLSPGAWDRERHGYVVRR</sequence>
<feature type="region of interest" description="Disordered" evidence="3">
    <location>
        <begin position="1"/>
        <end position="45"/>
    </location>
</feature>
<dbReference type="Pfam" id="PF00501">
    <property type="entry name" value="AMP-binding"/>
    <property type="match status" value="1"/>
</dbReference>
<evidence type="ECO:0000256" key="1">
    <source>
        <dbReference type="ARBA" id="ARBA00006432"/>
    </source>
</evidence>
<proteinExistence type="inferred from homology"/>
<dbReference type="GO" id="GO:0031956">
    <property type="term" value="F:medium-chain fatty acid-CoA ligase activity"/>
    <property type="evidence" value="ECO:0007669"/>
    <property type="project" value="TreeGrafter"/>
</dbReference>
<dbReference type="STRING" id="1430326.B8W66_07555"/>
<comment type="caution">
    <text evidence="6">The sequence shown here is derived from an EMBL/GenBank/DDBJ whole genome shotgun (WGS) entry which is preliminary data.</text>
</comment>
<protein>
    <submittedName>
        <fullName evidence="6">ATP-dependent acyl-CoA ligase</fullName>
    </submittedName>
</protein>
<dbReference type="Proteomes" id="UP000193247">
    <property type="component" value="Unassembled WGS sequence"/>
</dbReference>
<name>A0A1X2LWS1_9MYCO</name>
<dbReference type="Gene3D" id="3.30.300.30">
    <property type="match status" value="1"/>
</dbReference>
<feature type="domain" description="AMP-dependent synthetase/ligase" evidence="4">
    <location>
        <begin position="56"/>
        <end position="403"/>
    </location>
</feature>
<keyword evidence="2 6" id="KW-0436">Ligase</keyword>
<keyword evidence="7" id="KW-1185">Reference proteome</keyword>
<gene>
    <name evidence="6" type="ORF">B8W66_07555</name>
</gene>
<dbReference type="Gene3D" id="3.40.50.12780">
    <property type="entry name" value="N-terminal domain of ligase-like"/>
    <property type="match status" value="1"/>
</dbReference>
<evidence type="ECO:0000259" key="4">
    <source>
        <dbReference type="Pfam" id="PF00501"/>
    </source>
</evidence>
<dbReference type="InterPro" id="IPR000873">
    <property type="entry name" value="AMP-dep_synth/lig_dom"/>
</dbReference>
<evidence type="ECO:0000256" key="3">
    <source>
        <dbReference type="SAM" id="MobiDB-lite"/>
    </source>
</evidence>
<dbReference type="GO" id="GO:0006631">
    <property type="term" value="P:fatty acid metabolic process"/>
    <property type="evidence" value="ECO:0007669"/>
    <property type="project" value="TreeGrafter"/>
</dbReference>
<evidence type="ECO:0000256" key="2">
    <source>
        <dbReference type="ARBA" id="ARBA00022598"/>
    </source>
</evidence>
<dbReference type="InterPro" id="IPR042099">
    <property type="entry name" value="ANL_N_sf"/>
</dbReference>
<dbReference type="SUPFAM" id="SSF56801">
    <property type="entry name" value="Acetyl-CoA synthetase-like"/>
    <property type="match status" value="1"/>
</dbReference>
<evidence type="ECO:0000313" key="6">
    <source>
        <dbReference type="EMBL" id="OSC41589.1"/>
    </source>
</evidence>
<accession>A0A1X2LWS1</accession>
<dbReference type="PANTHER" id="PTHR43201">
    <property type="entry name" value="ACYL-COA SYNTHETASE"/>
    <property type="match status" value="1"/>
</dbReference>